<dbReference type="SUPFAM" id="SSF52540">
    <property type="entry name" value="P-loop containing nucleoside triphosphate hydrolases"/>
    <property type="match status" value="1"/>
</dbReference>
<dbReference type="Pfam" id="PF13424">
    <property type="entry name" value="TPR_12"/>
    <property type="match status" value="3"/>
</dbReference>
<evidence type="ECO:0000313" key="2">
    <source>
        <dbReference type="EMBL" id="ERF72748.1"/>
    </source>
</evidence>
<dbReference type="InterPro" id="IPR019734">
    <property type="entry name" value="TPR_rpt"/>
</dbReference>
<name>U1GKM4_ENDPU</name>
<dbReference type="HOGENOM" id="CLU_000288_125_8_1"/>
<evidence type="ECO:0000313" key="3">
    <source>
        <dbReference type="Proteomes" id="UP000019373"/>
    </source>
</evidence>
<dbReference type="PANTHER" id="PTHR46082">
    <property type="entry name" value="ATP/GTP-BINDING PROTEIN-RELATED"/>
    <property type="match status" value="1"/>
</dbReference>
<accession>U1GKM4</accession>
<sequence length="927" mass="104456">MRDVLRFLSKFILAARPISTMTEAFAVVGFATALLQLVEFGTKIVRRLREIEDCTSEGAAYFKGLRIRFPFMLDLVRKIMLQMEAGVVSDKSKEIMYPVVQNCITQAQQLDKLISRSLPLPKDNSWMRGKKAVYGVWSESEIERIDASLKSDLELLMQAGTFQKVNRSEHSEAVTFAPTFSIAPNIQLTLSQQQSQSAPLPWEELERQVHPTQSIFMVPFSRDSNFLGRQDVIDVVSEKFKKCQSVTLSGLGGIGKSQIAIEYCYVFRDTRPSAQVFWVHGTDPVHFEQGYQEIARKARIPGWDDLKKEKLKLVQEWLQDENTAEWLLVVDNADDATMFYSKRSSELGRLQNGSNSLARFLPHCSHGRVLITTRDRRLGERISQRQGIIQIAPLSAENSNNLLRSKISEENWSEDDALKLVEYLSSLPLAITQAAAFISENSVTVSEYLEMLVNDEEDLKELLDEHLEDPRRDWRSENSVIRTWKLTFEQISKESPRAAELLSHLATLNFYEVPRLLLRNDKETEIGFRTALGVLQAFSLITATRGQNPICNMHRLVALATQRWLELRGTLEYWQSRALSTVGRRFPGPGQQHFREFTNMIALMPHAQVVLGYQFTSTNDMLACAKLLISTALFDLSRGEYQQASDKCERSLKIRESLLPPDHPETLESVQTLGETLLHLGEFGTAKTLLQRAIVGREKSLGPLHVDTLDSLSDITITYLELDDLESAETTGRKALERREKVLGCDHPEYLVSLNIMAILYQLKGDYLHALETTERVFKERERLIGSECPNTVTTLNNLACLKYRMGDLNSANQLLDRVLECERSALAGNTYDLQVSLSNKAAVLAAQNRFQEAKSVLGDVLRMRESTLGPSHALTLFTMEALADVLGAGDDAEAAMKLRAKVGEDGTTRQSLPGVGVLLRAGLLFD</sequence>
<dbReference type="SMART" id="SM00028">
    <property type="entry name" value="TPR"/>
    <property type="match status" value="5"/>
</dbReference>
<dbReference type="PANTHER" id="PTHR46082:SF6">
    <property type="entry name" value="AAA+ ATPASE DOMAIN-CONTAINING PROTEIN-RELATED"/>
    <property type="match status" value="1"/>
</dbReference>
<dbReference type="RefSeq" id="XP_007801636.1">
    <property type="nucleotide sequence ID" value="XM_007803445.1"/>
</dbReference>
<dbReference type="AlphaFoldDB" id="U1GKM4"/>
<evidence type="ECO:0000259" key="1">
    <source>
        <dbReference type="Pfam" id="PF17107"/>
    </source>
</evidence>
<dbReference type="Gene3D" id="3.40.50.300">
    <property type="entry name" value="P-loop containing nucleotide triphosphate hydrolases"/>
    <property type="match status" value="1"/>
</dbReference>
<dbReference type="InterPro" id="IPR053137">
    <property type="entry name" value="NLR-like"/>
</dbReference>
<dbReference type="Proteomes" id="UP000019373">
    <property type="component" value="Unassembled WGS sequence"/>
</dbReference>
<dbReference type="EMBL" id="KE721051">
    <property type="protein sequence ID" value="ERF72748.1"/>
    <property type="molecule type" value="Genomic_DNA"/>
</dbReference>
<organism evidence="2 3">
    <name type="scientific">Endocarpon pusillum (strain Z07020 / HMAS-L-300199)</name>
    <name type="common">Lichen-forming fungus</name>
    <dbReference type="NCBI Taxonomy" id="1263415"/>
    <lineage>
        <taxon>Eukaryota</taxon>
        <taxon>Fungi</taxon>
        <taxon>Dikarya</taxon>
        <taxon>Ascomycota</taxon>
        <taxon>Pezizomycotina</taxon>
        <taxon>Eurotiomycetes</taxon>
        <taxon>Chaetothyriomycetidae</taxon>
        <taxon>Verrucariales</taxon>
        <taxon>Verrucariaceae</taxon>
        <taxon>Endocarpon</taxon>
    </lineage>
</organism>
<gene>
    <name evidence="2" type="ORF">EPUS_04801</name>
</gene>
<dbReference type="GO" id="GO:0043531">
    <property type="term" value="F:ADP binding"/>
    <property type="evidence" value="ECO:0007669"/>
    <property type="project" value="InterPro"/>
</dbReference>
<protein>
    <recommendedName>
        <fullName evidence="1">NACHT-NTPase and P-loop NTPases N-terminal domain-containing protein</fullName>
    </recommendedName>
</protein>
<keyword evidence="3" id="KW-1185">Reference proteome</keyword>
<dbReference type="Pfam" id="PF13374">
    <property type="entry name" value="TPR_10"/>
    <property type="match status" value="1"/>
</dbReference>
<dbReference type="OrthoDB" id="5986190at2759"/>
<dbReference type="GeneID" id="19239755"/>
<reference evidence="3" key="1">
    <citation type="journal article" date="2014" name="BMC Genomics">
        <title>Genome characteristics reveal the impact of lichenization on lichen-forming fungus Endocarpon pusillum Hedwig (Verrucariales, Ascomycota).</title>
        <authorList>
            <person name="Wang Y.-Y."/>
            <person name="Liu B."/>
            <person name="Zhang X.-Y."/>
            <person name="Zhou Q.-M."/>
            <person name="Zhang T."/>
            <person name="Li H."/>
            <person name="Yu Y.-F."/>
            <person name="Zhang X.-L."/>
            <person name="Hao X.-Y."/>
            <person name="Wang M."/>
            <person name="Wang L."/>
            <person name="Wei J.-C."/>
        </authorList>
    </citation>
    <scope>NUCLEOTIDE SEQUENCE [LARGE SCALE GENOMIC DNA]</scope>
    <source>
        <strain evidence="3">Z07020 / HMAS-L-300199</strain>
    </source>
</reference>
<dbReference type="OMA" id="HEVDSTH"/>
<dbReference type="InterPro" id="IPR027417">
    <property type="entry name" value="P-loop_NTPase"/>
</dbReference>
<proteinExistence type="predicted"/>
<dbReference type="SUPFAM" id="SSF48452">
    <property type="entry name" value="TPR-like"/>
    <property type="match status" value="3"/>
</dbReference>
<dbReference type="Gene3D" id="1.25.40.10">
    <property type="entry name" value="Tetratricopeptide repeat domain"/>
    <property type="match status" value="2"/>
</dbReference>
<dbReference type="eggNOG" id="KOG1840">
    <property type="taxonomic scope" value="Eukaryota"/>
</dbReference>
<dbReference type="Pfam" id="PF17107">
    <property type="entry name" value="SesA"/>
    <property type="match status" value="1"/>
</dbReference>
<feature type="domain" description="NACHT-NTPase and P-loop NTPases N-terminal" evidence="1">
    <location>
        <begin position="33"/>
        <end position="156"/>
    </location>
</feature>
<dbReference type="InterPro" id="IPR031352">
    <property type="entry name" value="SesA"/>
</dbReference>
<dbReference type="InterPro" id="IPR011990">
    <property type="entry name" value="TPR-like_helical_dom_sf"/>
</dbReference>